<evidence type="ECO:0000256" key="5">
    <source>
        <dbReference type="ARBA" id="ARBA00023136"/>
    </source>
</evidence>
<dbReference type="EMBL" id="UINC01000550">
    <property type="protein sequence ID" value="SUZ57220.1"/>
    <property type="molecule type" value="Genomic_DNA"/>
</dbReference>
<dbReference type="InterPro" id="IPR032816">
    <property type="entry name" value="VTT_dom"/>
</dbReference>
<dbReference type="InterPro" id="IPR015414">
    <property type="entry name" value="TMEM64"/>
</dbReference>
<keyword evidence="3 6" id="KW-0812">Transmembrane</keyword>
<accession>A0A381NRN5</accession>
<name>A0A381NRN5_9ZZZZ</name>
<sequence>MPEKNKQIKILLLLAVFTIVVVLFFAFDLQKYLTLEYLKSSKAFFISSYEKNPILVLGSYFLFYIVITAFSLPGAVWMTLGGGAFFGLFAGTVIVSFASSIGATLAMLIARFLLRDWVQSRFASQMETINSGINKEGGFYLFTLRLVPAVPFLVINLGMGLTSLRALTFYWVSQLGMLPGTLVYINAGSELAKIESLSDILSPTLIGSFALLGTFPLLVKKMLAFIEKRRRKK</sequence>
<dbReference type="Pfam" id="PF09335">
    <property type="entry name" value="VTT_dom"/>
    <property type="match status" value="1"/>
</dbReference>
<comment type="subcellular location">
    <subcellularLocation>
        <location evidence="1">Cell membrane</location>
        <topology evidence="1">Multi-pass membrane protein</topology>
    </subcellularLocation>
</comment>
<evidence type="ECO:0000256" key="2">
    <source>
        <dbReference type="ARBA" id="ARBA00022475"/>
    </source>
</evidence>
<feature type="transmembrane region" description="Helical" evidence="6">
    <location>
        <begin position="84"/>
        <end position="114"/>
    </location>
</feature>
<gene>
    <name evidence="8" type="ORF">METZ01_LOCUS10074</name>
</gene>
<evidence type="ECO:0000256" key="3">
    <source>
        <dbReference type="ARBA" id="ARBA00022692"/>
    </source>
</evidence>
<keyword evidence="2" id="KW-1003">Cell membrane</keyword>
<feature type="transmembrane region" description="Helical" evidence="6">
    <location>
        <begin position="12"/>
        <end position="33"/>
    </location>
</feature>
<evidence type="ECO:0000256" key="1">
    <source>
        <dbReference type="ARBA" id="ARBA00004651"/>
    </source>
</evidence>
<feature type="domain" description="VTT" evidence="7">
    <location>
        <begin position="73"/>
        <end position="189"/>
    </location>
</feature>
<proteinExistence type="predicted"/>
<keyword evidence="5 6" id="KW-0472">Membrane</keyword>
<evidence type="ECO:0000259" key="7">
    <source>
        <dbReference type="Pfam" id="PF09335"/>
    </source>
</evidence>
<reference evidence="8" key="1">
    <citation type="submission" date="2018-05" db="EMBL/GenBank/DDBJ databases">
        <authorList>
            <person name="Lanie J.A."/>
            <person name="Ng W.-L."/>
            <person name="Kazmierczak K.M."/>
            <person name="Andrzejewski T.M."/>
            <person name="Davidsen T.M."/>
            <person name="Wayne K.J."/>
            <person name="Tettelin H."/>
            <person name="Glass J.I."/>
            <person name="Rusch D."/>
            <person name="Podicherti R."/>
            <person name="Tsui H.-C.T."/>
            <person name="Winkler M.E."/>
        </authorList>
    </citation>
    <scope>NUCLEOTIDE SEQUENCE</scope>
</reference>
<dbReference type="PANTHER" id="PTHR12677">
    <property type="entry name" value="GOLGI APPARATUS MEMBRANE PROTEIN TVP38-RELATED"/>
    <property type="match status" value="1"/>
</dbReference>
<evidence type="ECO:0000256" key="6">
    <source>
        <dbReference type="SAM" id="Phobius"/>
    </source>
</evidence>
<dbReference type="PANTHER" id="PTHR12677:SF59">
    <property type="entry name" value="GOLGI APPARATUS MEMBRANE PROTEIN TVP38-RELATED"/>
    <property type="match status" value="1"/>
</dbReference>
<organism evidence="8">
    <name type="scientific">marine metagenome</name>
    <dbReference type="NCBI Taxonomy" id="408172"/>
    <lineage>
        <taxon>unclassified sequences</taxon>
        <taxon>metagenomes</taxon>
        <taxon>ecological metagenomes</taxon>
    </lineage>
</organism>
<feature type="transmembrane region" description="Helical" evidence="6">
    <location>
        <begin position="137"/>
        <end position="155"/>
    </location>
</feature>
<feature type="transmembrane region" description="Helical" evidence="6">
    <location>
        <begin position="167"/>
        <end position="185"/>
    </location>
</feature>
<feature type="transmembrane region" description="Helical" evidence="6">
    <location>
        <begin position="205"/>
        <end position="226"/>
    </location>
</feature>
<keyword evidence="4 6" id="KW-1133">Transmembrane helix</keyword>
<feature type="transmembrane region" description="Helical" evidence="6">
    <location>
        <begin position="53"/>
        <end position="72"/>
    </location>
</feature>
<dbReference type="GO" id="GO:0005886">
    <property type="term" value="C:plasma membrane"/>
    <property type="evidence" value="ECO:0007669"/>
    <property type="project" value="UniProtKB-SubCell"/>
</dbReference>
<dbReference type="AlphaFoldDB" id="A0A381NRN5"/>
<protein>
    <recommendedName>
        <fullName evidence="7">VTT domain-containing protein</fullName>
    </recommendedName>
</protein>
<evidence type="ECO:0000313" key="8">
    <source>
        <dbReference type="EMBL" id="SUZ57220.1"/>
    </source>
</evidence>
<evidence type="ECO:0000256" key="4">
    <source>
        <dbReference type="ARBA" id="ARBA00022989"/>
    </source>
</evidence>